<evidence type="ECO:0000259" key="4">
    <source>
        <dbReference type="PROSITE" id="PS01124"/>
    </source>
</evidence>
<evidence type="ECO:0000256" key="1">
    <source>
        <dbReference type="ARBA" id="ARBA00023015"/>
    </source>
</evidence>
<sequence>MFHPNMQSIVEGFSASSVPSWRSWDGMLADVWQVTGASGARGEYVSPHARLFVVLEETMPQSLQLKLDPQDLTATSGRLSYIPPGVRTWSFLGEDVSMRHLDLHVDLQHFGKRLGLPLDCGIPVTPRLMFDNDRILTLARLLAAECIGPGLHNVYGESLATALFVELFQLERPRGDMRGQLSPRRLRVATQYLEEHCLITVRLQELAALVGLSPSYFNSAFKASTGVTPHQWQVKARVEWVKARLHEQTSSLSETATAAGFADQAHMTRVFKQYAGLTPAAWLRGTLL</sequence>
<feature type="domain" description="HTH araC/xylS-type" evidence="4">
    <location>
        <begin position="187"/>
        <end position="285"/>
    </location>
</feature>
<name>A0ABR5DUY8_9HYPH</name>
<reference evidence="5 6" key="1">
    <citation type="submission" date="2015-03" db="EMBL/GenBank/DDBJ databases">
        <authorList>
            <person name="Lepp D."/>
            <person name="Hassan Y.I."/>
            <person name="Li X.-Z."/>
            <person name="Zhou T."/>
        </authorList>
    </citation>
    <scope>NUCLEOTIDE SEQUENCE [LARGE SCALE GENOMIC DNA]</scope>
    <source>
        <strain evidence="5 6">Cr7-05</strain>
    </source>
</reference>
<protein>
    <recommendedName>
        <fullName evidence="4">HTH araC/xylS-type domain-containing protein</fullName>
    </recommendedName>
</protein>
<evidence type="ECO:0000313" key="6">
    <source>
        <dbReference type="Proteomes" id="UP000033519"/>
    </source>
</evidence>
<accession>A0ABR5DUY8</accession>
<evidence type="ECO:0000256" key="2">
    <source>
        <dbReference type="ARBA" id="ARBA00023125"/>
    </source>
</evidence>
<dbReference type="InterPro" id="IPR050204">
    <property type="entry name" value="AraC_XylS_family_regulators"/>
</dbReference>
<dbReference type="SUPFAM" id="SSF46689">
    <property type="entry name" value="Homeodomain-like"/>
    <property type="match status" value="2"/>
</dbReference>
<comment type="caution">
    <text evidence="5">The sequence shown here is derived from an EMBL/GenBank/DDBJ whole genome shotgun (WGS) entry which is preliminary data.</text>
</comment>
<dbReference type="Proteomes" id="UP000033519">
    <property type="component" value="Unassembled WGS sequence"/>
</dbReference>
<keyword evidence="3" id="KW-0804">Transcription</keyword>
<dbReference type="SMART" id="SM00342">
    <property type="entry name" value="HTH_ARAC"/>
    <property type="match status" value="1"/>
</dbReference>
<gene>
    <name evidence="5" type="ORF">WH91_17485</name>
</gene>
<dbReference type="PANTHER" id="PTHR46796:SF14">
    <property type="entry name" value="TRANSCRIPTIONAL REGULATORY PROTEIN"/>
    <property type="match status" value="1"/>
</dbReference>
<keyword evidence="1" id="KW-0805">Transcription regulation</keyword>
<organism evidence="5 6">
    <name type="scientific">Devosia psychrophila</name>
    <dbReference type="NCBI Taxonomy" id="728005"/>
    <lineage>
        <taxon>Bacteria</taxon>
        <taxon>Pseudomonadati</taxon>
        <taxon>Pseudomonadota</taxon>
        <taxon>Alphaproteobacteria</taxon>
        <taxon>Hyphomicrobiales</taxon>
        <taxon>Devosiaceae</taxon>
        <taxon>Devosia</taxon>
    </lineage>
</organism>
<dbReference type="InterPro" id="IPR009057">
    <property type="entry name" value="Homeodomain-like_sf"/>
</dbReference>
<proteinExistence type="predicted"/>
<keyword evidence="6" id="KW-1185">Reference proteome</keyword>
<dbReference type="InterPro" id="IPR018060">
    <property type="entry name" value="HTH_AraC"/>
</dbReference>
<dbReference type="PANTHER" id="PTHR46796">
    <property type="entry name" value="HTH-TYPE TRANSCRIPTIONAL ACTIVATOR RHAS-RELATED"/>
    <property type="match status" value="1"/>
</dbReference>
<dbReference type="PROSITE" id="PS01124">
    <property type="entry name" value="HTH_ARAC_FAMILY_2"/>
    <property type="match status" value="1"/>
</dbReference>
<dbReference type="EMBL" id="LAPV01000153">
    <property type="protein sequence ID" value="KKC31810.1"/>
    <property type="molecule type" value="Genomic_DNA"/>
</dbReference>
<evidence type="ECO:0000313" key="5">
    <source>
        <dbReference type="EMBL" id="KKC31810.1"/>
    </source>
</evidence>
<dbReference type="Gene3D" id="1.10.10.60">
    <property type="entry name" value="Homeodomain-like"/>
    <property type="match status" value="2"/>
</dbReference>
<evidence type="ECO:0000256" key="3">
    <source>
        <dbReference type="ARBA" id="ARBA00023163"/>
    </source>
</evidence>
<dbReference type="Pfam" id="PF12833">
    <property type="entry name" value="HTH_18"/>
    <property type="match status" value="1"/>
</dbReference>
<keyword evidence="2" id="KW-0238">DNA-binding</keyword>